<evidence type="ECO:0000313" key="2">
    <source>
        <dbReference type="Proteomes" id="UP000009097"/>
    </source>
</evidence>
<reference evidence="1" key="2">
    <citation type="journal article" date="2010" name="Nature">
        <title>Comparative genomics reveals mobile pathogenicity chromosomes in Fusarium.</title>
        <authorList>
            <person name="Ma L.J."/>
            <person name="van der Does H.C."/>
            <person name="Borkovich K.A."/>
            <person name="Coleman J.J."/>
            <person name="Daboussi M.J."/>
            <person name="Di Pietro A."/>
            <person name="Dufresne M."/>
            <person name="Freitag M."/>
            <person name="Grabherr M."/>
            <person name="Henrissat B."/>
            <person name="Houterman P.M."/>
            <person name="Kang S."/>
            <person name="Shim W.B."/>
            <person name="Woloshuk C."/>
            <person name="Xie X."/>
            <person name="Xu J.R."/>
            <person name="Antoniw J."/>
            <person name="Baker S.E."/>
            <person name="Bluhm B.H."/>
            <person name="Breakspear A."/>
            <person name="Brown D.W."/>
            <person name="Butchko R.A."/>
            <person name="Chapman S."/>
            <person name="Coulson R."/>
            <person name="Coutinho P.M."/>
            <person name="Danchin E.G."/>
            <person name="Diener A."/>
            <person name="Gale L.R."/>
            <person name="Gardiner D.M."/>
            <person name="Goff S."/>
            <person name="Hammond-Kosack K.E."/>
            <person name="Hilburn K."/>
            <person name="Hua-Van A."/>
            <person name="Jonkers W."/>
            <person name="Kazan K."/>
            <person name="Kodira C.D."/>
            <person name="Koehrsen M."/>
            <person name="Kumar L."/>
            <person name="Lee Y.H."/>
            <person name="Li L."/>
            <person name="Manners J.M."/>
            <person name="Miranda-Saavedra D."/>
            <person name="Mukherjee M."/>
            <person name="Park G."/>
            <person name="Park J."/>
            <person name="Park S.Y."/>
            <person name="Proctor R.H."/>
            <person name="Regev A."/>
            <person name="Ruiz-Roldan M.C."/>
            <person name="Sain D."/>
            <person name="Sakthikumar S."/>
            <person name="Sykes S."/>
            <person name="Schwartz D.C."/>
            <person name="Turgeon B.G."/>
            <person name="Wapinski I."/>
            <person name="Yoder O."/>
            <person name="Young S."/>
            <person name="Zeng Q."/>
            <person name="Zhou S."/>
            <person name="Galagan J."/>
            <person name="Cuomo C.A."/>
            <person name="Kistler H.C."/>
            <person name="Rep M."/>
        </authorList>
    </citation>
    <scope>NUCLEOTIDE SEQUENCE [LARGE SCALE GENOMIC DNA]</scope>
    <source>
        <strain evidence="1">4287</strain>
    </source>
</reference>
<dbReference type="OrthoDB" id="414175at2759"/>
<dbReference type="EMBL" id="DS231699">
    <property type="protein sequence ID" value="KNB01407.1"/>
    <property type="molecule type" value="Genomic_DNA"/>
</dbReference>
<sequence>MLHGNFFERMIAPDFDSRREWWDNLSSLFDTISANANLPLAPQSKYNRSLWINACKSVDAGEAVCES</sequence>
<reference evidence="1" key="1">
    <citation type="submission" date="2007-04" db="EMBL/GenBank/DDBJ databases">
        <authorList>
            <consortium name="The Broad Institute Genome Sequencing Platform"/>
            <person name="Birren B."/>
            <person name="Lander E."/>
            <person name="Galagan J."/>
            <person name="Nusbaum C."/>
            <person name="Devon K."/>
            <person name="Ma L.-J."/>
            <person name="Jaffe D."/>
            <person name="Butler J."/>
            <person name="Alvarez P."/>
            <person name="Gnerre S."/>
            <person name="Grabherr M."/>
            <person name="Kleber M."/>
            <person name="Mauceli E."/>
            <person name="Brockman W."/>
            <person name="MacCallum I.A."/>
            <person name="Young S."/>
            <person name="LaButti K."/>
            <person name="DeCaprio D."/>
            <person name="Crawford M."/>
            <person name="Koehrsen M."/>
            <person name="Engels R."/>
            <person name="Montgomery P."/>
            <person name="Pearson M."/>
            <person name="Howarth C."/>
            <person name="Larson L."/>
            <person name="White J."/>
            <person name="O'Leary S."/>
            <person name="Kodira C."/>
            <person name="Zeng Q."/>
            <person name="Yandava C."/>
            <person name="Alvarado L."/>
            <person name="Kistler C."/>
            <person name="Shim W.-B."/>
            <person name="Kang S."/>
            <person name="Woloshuk C."/>
        </authorList>
    </citation>
    <scope>NUCLEOTIDE SEQUENCE</scope>
    <source>
        <strain evidence="1">4287</strain>
    </source>
</reference>
<dbReference type="Proteomes" id="UP000009097">
    <property type="component" value="Unassembled WGS sequence"/>
</dbReference>
<dbReference type="VEuPathDB" id="FungiDB:FOXG_18870"/>
<dbReference type="GeneID" id="28959576"/>
<evidence type="ECO:0000313" key="1">
    <source>
        <dbReference type="EMBL" id="KNB01407.1"/>
    </source>
</evidence>
<accession>A0A0J9WK48</accession>
<proteinExistence type="predicted"/>
<name>A0A0J9WK48_FUSO4</name>
<gene>
    <name evidence="1" type="ORF">FOXG_18870</name>
</gene>
<dbReference type="RefSeq" id="XP_018239452.1">
    <property type="nucleotide sequence ID" value="XM_018399012.1"/>
</dbReference>
<dbReference type="AlphaFoldDB" id="A0A0J9WK48"/>
<protein>
    <submittedName>
        <fullName evidence="1">Uncharacterized protein</fullName>
    </submittedName>
</protein>
<dbReference type="KEGG" id="fox:FOXG_18870"/>
<organism evidence="1 2">
    <name type="scientific">Fusarium oxysporum f. sp. lycopersici (strain 4287 / CBS 123668 / FGSC 9935 / NRRL 34936)</name>
    <name type="common">Fusarium vascular wilt of tomato</name>
    <dbReference type="NCBI Taxonomy" id="426428"/>
    <lineage>
        <taxon>Eukaryota</taxon>
        <taxon>Fungi</taxon>
        <taxon>Dikarya</taxon>
        <taxon>Ascomycota</taxon>
        <taxon>Pezizomycotina</taxon>
        <taxon>Sordariomycetes</taxon>
        <taxon>Hypocreomycetidae</taxon>
        <taxon>Hypocreales</taxon>
        <taxon>Nectriaceae</taxon>
        <taxon>Fusarium</taxon>
        <taxon>Fusarium oxysporum species complex</taxon>
    </lineage>
</organism>